<evidence type="ECO:0000313" key="3">
    <source>
        <dbReference type="Proteomes" id="UP001595997"/>
    </source>
</evidence>
<dbReference type="RefSeq" id="WP_386443170.1">
    <property type="nucleotide sequence ID" value="NZ_JBHSFH010000004.1"/>
</dbReference>
<keyword evidence="3" id="KW-1185">Reference proteome</keyword>
<feature type="compositionally biased region" description="Basic and acidic residues" evidence="1">
    <location>
        <begin position="1"/>
        <end position="13"/>
    </location>
</feature>
<evidence type="ECO:0000256" key="1">
    <source>
        <dbReference type="SAM" id="MobiDB-lite"/>
    </source>
</evidence>
<evidence type="ECO:0000313" key="2">
    <source>
        <dbReference type="EMBL" id="MFC4493600.1"/>
    </source>
</evidence>
<dbReference type="EMBL" id="JBHSFH010000004">
    <property type="protein sequence ID" value="MFC4493600.1"/>
    <property type="molecule type" value="Genomic_DNA"/>
</dbReference>
<protein>
    <submittedName>
        <fullName evidence="2">Uncharacterized protein</fullName>
    </submittedName>
</protein>
<proteinExistence type="predicted"/>
<comment type="caution">
    <text evidence="2">The sequence shown here is derived from an EMBL/GenBank/DDBJ whole genome shotgun (WGS) entry which is preliminary data.</text>
</comment>
<name>A0ABV9A1Q0_9ACTN</name>
<gene>
    <name evidence="2" type="ORF">ACFPA8_05555</name>
</gene>
<feature type="region of interest" description="Disordered" evidence="1">
    <location>
        <begin position="1"/>
        <end position="20"/>
    </location>
</feature>
<accession>A0ABV9A1Q0</accession>
<reference evidence="3" key="1">
    <citation type="journal article" date="2019" name="Int. J. Syst. Evol. Microbiol.">
        <title>The Global Catalogue of Microorganisms (GCM) 10K type strain sequencing project: providing services to taxonomists for standard genome sequencing and annotation.</title>
        <authorList>
            <consortium name="The Broad Institute Genomics Platform"/>
            <consortium name="The Broad Institute Genome Sequencing Center for Infectious Disease"/>
            <person name="Wu L."/>
            <person name="Ma J."/>
        </authorList>
    </citation>
    <scope>NUCLEOTIDE SEQUENCE [LARGE SCALE GENOMIC DNA]</scope>
    <source>
        <strain evidence="3">CGMCC 4.7357</strain>
    </source>
</reference>
<organism evidence="2 3">
    <name type="scientific">Streptomyces ovatisporus</name>
    <dbReference type="NCBI Taxonomy" id="1128682"/>
    <lineage>
        <taxon>Bacteria</taxon>
        <taxon>Bacillati</taxon>
        <taxon>Actinomycetota</taxon>
        <taxon>Actinomycetes</taxon>
        <taxon>Kitasatosporales</taxon>
        <taxon>Streptomycetaceae</taxon>
        <taxon>Streptomyces</taxon>
    </lineage>
</organism>
<dbReference type="Proteomes" id="UP001595997">
    <property type="component" value="Unassembled WGS sequence"/>
</dbReference>
<sequence>MDDEKSNAGEARETSCTGCGKAAREVPVPVSWVSSHEKGEARYFCENCARENIRAIEGRLDSSWW</sequence>